<gene>
    <name evidence="1" type="ORF">SAMN04488567_2859</name>
</gene>
<proteinExistence type="predicted"/>
<dbReference type="AlphaFoldDB" id="A0A1G7GP00"/>
<keyword evidence="2" id="KW-1185">Reference proteome</keyword>
<dbReference type="Proteomes" id="UP000198922">
    <property type="component" value="Unassembled WGS sequence"/>
</dbReference>
<dbReference type="EMBL" id="FNAT01000005">
    <property type="protein sequence ID" value="SDE89719.1"/>
    <property type="molecule type" value="Genomic_DNA"/>
</dbReference>
<protein>
    <submittedName>
        <fullName evidence="1">Uncharacterized protein</fullName>
    </submittedName>
</protein>
<dbReference type="STRING" id="521013.SAMN04488567_2859"/>
<evidence type="ECO:0000313" key="1">
    <source>
        <dbReference type="EMBL" id="SDE89719.1"/>
    </source>
</evidence>
<organism evidence="1 2">
    <name type="scientific">Limimaricola pyoseonensis</name>
    <dbReference type="NCBI Taxonomy" id="521013"/>
    <lineage>
        <taxon>Bacteria</taxon>
        <taxon>Pseudomonadati</taxon>
        <taxon>Pseudomonadota</taxon>
        <taxon>Alphaproteobacteria</taxon>
        <taxon>Rhodobacterales</taxon>
        <taxon>Paracoccaceae</taxon>
        <taxon>Limimaricola</taxon>
    </lineage>
</organism>
<evidence type="ECO:0000313" key="2">
    <source>
        <dbReference type="Proteomes" id="UP000198922"/>
    </source>
</evidence>
<name>A0A1G7GP00_9RHOB</name>
<sequence length="161" mass="16534">MSLSQFPAAMSRLSATVLAAAAAIRDVQGGTGPLPLAQLDRIQFALRNAKLASYAAISEGNKAPVPAERLMADMGGPADLATFQALVQDIEVKAAAWHAALDDHLASLTGADLLRVAEVVVDGVAAKVIERTNTMPATSGDALRADPSLSELLTAFEAVGA</sequence>
<dbReference type="OrthoDB" id="7863494at2"/>
<reference evidence="2" key="1">
    <citation type="submission" date="2016-10" db="EMBL/GenBank/DDBJ databases">
        <authorList>
            <person name="Varghese N."/>
            <person name="Submissions S."/>
        </authorList>
    </citation>
    <scope>NUCLEOTIDE SEQUENCE [LARGE SCALE GENOMIC DNA]</scope>
    <source>
        <strain evidence="2">DSM 21424</strain>
    </source>
</reference>
<accession>A0A1G7GP00</accession>
<dbReference type="RefSeq" id="WP_090113106.1">
    <property type="nucleotide sequence ID" value="NZ_FNAT01000005.1"/>
</dbReference>